<evidence type="ECO:0000313" key="8">
    <source>
        <dbReference type="Proteomes" id="UP001287356"/>
    </source>
</evidence>
<reference evidence="7" key="1">
    <citation type="journal article" date="2023" name="Mol. Phylogenet. Evol.">
        <title>Genome-scale phylogeny and comparative genomics of the fungal order Sordariales.</title>
        <authorList>
            <person name="Hensen N."/>
            <person name="Bonometti L."/>
            <person name="Westerberg I."/>
            <person name="Brannstrom I.O."/>
            <person name="Guillou S."/>
            <person name="Cros-Aarteil S."/>
            <person name="Calhoun S."/>
            <person name="Haridas S."/>
            <person name="Kuo A."/>
            <person name="Mondo S."/>
            <person name="Pangilinan J."/>
            <person name="Riley R."/>
            <person name="LaButti K."/>
            <person name="Andreopoulos B."/>
            <person name="Lipzen A."/>
            <person name="Chen C."/>
            <person name="Yan M."/>
            <person name="Daum C."/>
            <person name="Ng V."/>
            <person name="Clum A."/>
            <person name="Steindorff A."/>
            <person name="Ohm R.A."/>
            <person name="Martin F."/>
            <person name="Silar P."/>
            <person name="Natvig D.O."/>
            <person name="Lalanne C."/>
            <person name="Gautier V."/>
            <person name="Ament-Velasquez S.L."/>
            <person name="Kruys A."/>
            <person name="Hutchinson M.I."/>
            <person name="Powell A.J."/>
            <person name="Barry K."/>
            <person name="Miller A.N."/>
            <person name="Grigoriev I.V."/>
            <person name="Debuchy R."/>
            <person name="Gladieux P."/>
            <person name="Hiltunen Thoren M."/>
            <person name="Johannesson H."/>
        </authorList>
    </citation>
    <scope>NUCLEOTIDE SEQUENCE</scope>
    <source>
        <strain evidence="7">CBS 958.72</strain>
    </source>
</reference>
<feature type="compositionally biased region" description="Low complexity" evidence="5">
    <location>
        <begin position="163"/>
        <end position="244"/>
    </location>
</feature>
<evidence type="ECO:0000256" key="4">
    <source>
        <dbReference type="ARBA" id="ARBA00023136"/>
    </source>
</evidence>
<evidence type="ECO:0000256" key="3">
    <source>
        <dbReference type="ARBA" id="ARBA00022989"/>
    </source>
</evidence>
<dbReference type="GO" id="GO:0016020">
    <property type="term" value="C:membrane"/>
    <property type="evidence" value="ECO:0007669"/>
    <property type="project" value="UniProtKB-SubCell"/>
</dbReference>
<comment type="caution">
    <text evidence="7">The sequence shown here is derived from an EMBL/GenBank/DDBJ whole genome shotgun (WGS) entry which is preliminary data.</text>
</comment>
<keyword evidence="2 6" id="KW-0812">Transmembrane</keyword>
<keyword evidence="4 6" id="KW-0472">Membrane</keyword>
<evidence type="ECO:0000256" key="2">
    <source>
        <dbReference type="ARBA" id="ARBA00022692"/>
    </source>
</evidence>
<dbReference type="PANTHER" id="PTHR15549:SF26">
    <property type="entry name" value="AXIAL BUDDING PATTERN PROTEIN 2-RELATED"/>
    <property type="match status" value="1"/>
</dbReference>
<dbReference type="GO" id="GO:0071944">
    <property type="term" value="C:cell periphery"/>
    <property type="evidence" value="ECO:0007669"/>
    <property type="project" value="UniProtKB-ARBA"/>
</dbReference>
<evidence type="ECO:0000256" key="1">
    <source>
        <dbReference type="ARBA" id="ARBA00004167"/>
    </source>
</evidence>
<organism evidence="7 8">
    <name type="scientific">Lasiosphaeria ovina</name>
    <dbReference type="NCBI Taxonomy" id="92902"/>
    <lineage>
        <taxon>Eukaryota</taxon>
        <taxon>Fungi</taxon>
        <taxon>Dikarya</taxon>
        <taxon>Ascomycota</taxon>
        <taxon>Pezizomycotina</taxon>
        <taxon>Sordariomycetes</taxon>
        <taxon>Sordariomycetidae</taxon>
        <taxon>Sordariales</taxon>
        <taxon>Lasiosphaeriaceae</taxon>
        <taxon>Lasiosphaeria</taxon>
    </lineage>
</organism>
<feature type="compositionally biased region" description="Basic and acidic residues" evidence="5">
    <location>
        <begin position="282"/>
        <end position="294"/>
    </location>
</feature>
<evidence type="ECO:0000256" key="5">
    <source>
        <dbReference type="SAM" id="MobiDB-lite"/>
    </source>
</evidence>
<evidence type="ECO:0000256" key="6">
    <source>
        <dbReference type="SAM" id="Phobius"/>
    </source>
</evidence>
<feature type="compositionally biased region" description="Gly residues" evidence="5">
    <location>
        <begin position="350"/>
        <end position="360"/>
    </location>
</feature>
<dbReference type="InterPro" id="IPR051694">
    <property type="entry name" value="Immunoregulatory_rcpt-like"/>
</dbReference>
<feature type="region of interest" description="Disordered" evidence="5">
    <location>
        <begin position="277"/>
        <end position="388"/>
    </location>
</feature>
<protein>
    <submittedName>
        <fullName evidence="7">Uncharacterized protein</fullName>
    </submittedName>
</protein>
<dbReference type="AlphaFoldDB" id="A0AAE0KIJ4"/>
<reference evidence="7" key="2">
    <citation type="submission" date="2023-06" db="EMBL/GenBank/DDBJ databases">
        <authorList>
            <consortium name="Lawrence Berkeley National Laboratory"/>
            <person name="Haridas S."/>
            <person name="Hensen N."/>
            <person name="Bonometti L."/>
            <person name="Westerberg I."/>
            <person name="Brannstrom I.O."/>
            <person name="Guillou S."/>
            <person name="Cros-Aarteil S."/>
            <person name="Calhoun S."/>
            <person name="Kuo A."/>
            <person name="Mondo S."/>
            <person name="Pangilinan J."/>
            <person name="Riley R."/>
            <person name="Labutti K."/>
            <person name="Andreopoulos B."/>
            <person name="Lipzen A."/>
            <person name="Chen C."/>
            <person name="Yanf M."/>
            <person name="Daum C."/>
            <person name="Ng V."/>
            <person name="Clum A."/>
            <person name="Steindorff A."/>
            <person name="Ohm R."/>
            <person name="Martin F."/>
            <person name="Silar P."/>
            <person name="Natvig D."/>
            <person name="Lalanne C."/>
            <person name="Gautier V."/>
            <person name="Ament-Velasquez S.L."/>
            <person name="Kruys A."/>
            <person name="Hutchinson M.I."/>
            <person name="Powell A.J."/>
            <person name="Barry K."/>
            <person name="Miller A.N."/>
            <person name="Grigoriev I.V."/>
            <person name="Debuchy R."/>
            <person name="Gladieux P."/>
            <person name="Thoren M.H."/>
            <person name="Johannesson H."/>
        </authorList>
    </citation>
    <scope>NUCLEOTIDE SEQUENCE</scope>
    <source>
        <strain evidence="7">CBS 958.72</strain>
    </source>
</reference>
<sequence length="388" mass="39135">MSDANIFVSNGTCYSAAGQKLDKSFIPCGNDAFGHQTCCGAGDNCLVDNACWGQHGTGYGSSLTYMAGCTDPEYKDASCPQKFFDQPWVALTHCDNNDGSWAACSQSADPSMLQPGSFCTCTDAAKTTVAFKDTDTLSSRASLPQSTGDSIQFFVGYVPTSPPSSSHTQTQPGSQSSPSPSPSGSPTSPASTPATQTSGSSASTGTGAPGSSSTGTASQTAPASSNSDSSSSDSSSSSSGLSSSAKAGIIGGVVGGAVLLAALAVLFFLRRRRQRRSAGVESGKKQHYHSENKNGKVPSTPTASEADGVPVSEADGRAARPWSMRSELEGSQPATSTAPSSLAERVSGEGAAGVGTGAVGDGHHHHHNGGGELSPVAELPGSESWGNR</sequence>
<gene>
    <name evidence="7" type="ORF">B0T24DRAFT_700719</name>
</gene>
<dbReference type="PANTHER" id="PTHR15549">
    <property type="entry name" value="PAIRED IMMUNOGLOBULIN-LIKE TYPE 2 RECEPTOR"/>
    <property type="match status" value="1"/>
</dbReference>
<keyword evidence="8" id="KW-1185">Reference proteome</keyword>
<feature type="transmembrane region" description="Helical" evidence="6">
    <location>
        <begin position="247"/>
        <end position="269"/>
    </location>
</feature>
<accession>A0AAE0KIJ4</accession>
<dbReference type="Proteomes" id="UP001287356">
    <property type="component" value="Unassembled WGS sequence"/>
</dbReference>
<dbReference type="EMBL" id="JAULSN010000003">
    <property type="protein sequence ID" value="KAK3376807.1"/>
    <property type="molecule type" value="Genomic_DNA"/>
</dbReference>
<feature type="region of interest" description="Disordered" evidence="5">
    <location>
        <begin position="154"/>
        <end position="244"/>
    </location>
</feature>
<keyword evidence="3 6" id="KW-1133">Transmembrane helix</keyword>
<evidence type="ECO:0000313" key="7">
    <source>
        <dbReference type="EMBL" id="KAK3376807.1"/>
    </source>
</evidence>
<name>A0AAE0KIJ4_9PEZI</name>
<comment type="subcellular location">
    <subcellularLocation>
        <location evidence="1">Membrane</location>
        <topology evidence="1">Single-pass membrane protein</topology>
    </subcellularLocation>
</comment>
<proteinExistence type="predicted"/>